<feature type="region of interest" description="Disordered" evidence="5">
    <location>
        <begin position="95"/>
        <end position="138"/>
    </location>
</feature>
<dbReference type="SUPFAM" id="SSF47005">
    <property type="entry name" value="Peripheral subunit-binding domain of 2-oxo acid dehydrogenase complex"/>
    <property type="match status" value="1"/>
</dbReference>
<dbReference type="PANTHER" id="PTHR23151:SF90">
    <property type="entry name" value="DIHYDROLIPOYLLYSINE-RESIDUE ACETYLTRANSFERASE COMPONENT OF PYRUVATE DEHYDROGENASE COMPLEX, MITOCHONDRIAL-RELATED"/>
    <property type="match status" value="1"/>
</dbReference>
<dbReference type="GO" id="GO:0045254">
    <property type="term" value="C:pyruvate dehydrogenase complex"/>
    <property type="evidence" value="ECO:0007669"/>
    <property type="project" value="InterPro"/>
</dbReference>
<feature type="compositionally biased region" description="Low complexity" evidence="5">
    <location>
        <begin position="199"/>
        <end position="230"/>
    </location>
</feature>
<dbReference type="Pfam" id="PF00198">
    <property type="entry name" value="2-oxoacid_dh"/>
    <property type="match status" value="1"/>
</dbReference>
<feature type="compositionally biased region" description="Low complexity" evidence="5">
    <location>
        <begin position="117"/>
        <end position="126"/>
    </location>
</feature>
<comment type="similarity">
    <text evidence="2 4">Belongs to the 2-oxoacid dehydrogenase family.</text>
</comment>
<feature type="domain" description="Peripheral subunit-binding (PSBD)" evidence="7">
    <location>
        <begin position="160"/>
        <end position="197"/>
    </location>
</feature>
<dbReference type="GO" id="GO:0006086">
    <property type="term" value="P:pyruvate decarboxylation to acetyl-CoA"/>
    <property type="evidence" value="ECO:0007669"/>
    <property type="project" value="InterPro"/>
</dbReference>
<feature type="region of interest" description="Disordered" evidence="5">
    <location>
        <begin position="199"/>
        <end position="240"/>
    </location>
</feature>
<dbReference type="SUPFAM" id="SSF51230">
    <property type="entry name" value="Single hybrid motif"/>
    <property type="match status" value="1"/>
</dbReference>
<dbReference type="InterPro" id="IPR000089">
    <property type="entry name" value="Biotin_lipoyl"/>
</dbReference>
<feature type="compositionally biased region" description="Pro residues" evidence="5">
    <location>
        <begin position="103"/>
        <end position="116"/>
    </location>
</feature>
<evidence type="ECO:0000256" key="3">
    <source>
        <dbReference type="ARBA" id="ARBA00022823"/>
    </source>
</evidence>
<comment type="caution">
    <text evidence="8">The sequence shown here is derived from an EMBL/GenBank/DDBJ whole genome shotgun (WGS) entry which is preliminary data.</text>
</comment>
<evidence type="ECO:0000313" key="9">
    <source>
        <dbReference type="Proteomes" id="UP000479756"/>
    </source>
</evidence>
<evidence type="ECO:0000259" key="6">
    <source>
        <dbReference type="PROSITE" id="PS50968"/>
    </source>
</evidence>
<comment type="cofactor">
    <cofactor evidence="1 4">
        <name>(R)-lipoate</name>
        <dbReference type="ChEBI" id="CHEBI:83088"/>
    </cofactor>
</comment>
<dbReference type="Gene3D" id="3.30.559.10">
    <property type="entry name" value="Chloramphenicol acetyltransferase-like domain"/>
    <property type="match status" value="1"/>
</dbReference>
<evidence type="ECO:0000256" key="4">
    <source>
        <dbReference type="RuleBase" id="RU003423"/>
    </source>
</evidence>
<accession>A0A7C9TR06</accession>
<keyword evidence="9" id="KW-1185">Reference proteome</keyword>
<feature type="compositionally biased region" description="Pro residues" evidence="5">
    <location>
        <begin position="127"/>
        <end position="138"/>
    </location>
</feature>
<dbReference type="CDD" id="cd06849">
    <property type="entry name" value="lipoyl_domain"/>
    <property type="match status" value="1"/>
</dbReference>
<keyword evidence="4" id="KW-0808">Transferase</keyword>
<gene>
    <name evidence="8" type="ORF">G3T37_10760</name>
</gene>
<sequence>MATILRMPEVLANATEAVVSAWTVAEGAAFSVGDTLAEVETEKALVDLPAEQSGILGRIIAQPGDTTAVGAPIAVLITEGETAADIDAVLGGSGGAAAATPAAPAPAPAPAAPAPAPAAAATAPEPETAPEPAPPAAPVPAEAVIQTAPATPAASGDRIFVSPIARVRARENGIDLATVTGTGPGGRIVRGDVEAAIASRASSPQPAAPQAAAPASAAPAAATPSSAAHPAAHEGGYTAIPHTGMRRAIARRLTESKSTVPHFYLTTDCRVDALLELRRQVNATSPVKISVNDFVVKAVAAAFADVPDANVTWTDTHLRKWDSVDIAVAVATDGGLLTPVVRGVDTLPLSGVSTRIVELAGRARAGRLRQEELEGGSFSVSNLGMYGTLEFSAILNPPQSGILAVGAAKPQPVVEDGEVVVRTVMRCTLSVDHRAVDGALAAQWLAAFTARIENPLSILI</sequence>
<dbReference type="AlphaFoldDB" id="A0A7C9TR06"/>
<evidence type="ECO:0000256" key="5">
    <source>
        <dbReference type="SAM" id="MobiDB-lite"/>
    </source>
</evidence>
<dbReference type="Pfam" id="PF02817">
    <property type="entry name" value="E3_binding"/>
    <property type="match status" value="1"/>
</dbReference>
<reference evidence="8 9" key="1">
    <citation type="journal article" date="2014" name="Int. J. Syst. Evol. Microbiol.">
        <title>Description of Galbitalea soli gen. nov., sp. nov., and Frondihabitans sucicola sp. nov.</title>
        <authorList>
            <person name="Kim S.J."/>
            <person name="Lim J.M."/>
            <person name="Ahn J.H."/>
            <person name="Weon H.Y."/>
            <person name="Hamada M."/>
            <person name="Suzuki K."/>
            <person name="Ahn T.Y."/>
            <person name="Kwon S.W."/>
        </authorList>
    </citation>
    <scope>NUCLEOTIDE SEQUENCE [LARGE SCALE GENOMIC DNA]</scope>
    <source>
        <strain evidence="8 9">NBRC 108727</strain>
    </source>
</reference>
<evidence type="ECO:0000256" key="1">
    <source>
        <dbReference type="ARBA" id="ARBA00001938"/>
    </source>
</evidence>
<dbReference type="Pfam" id="PF00364">
    <property type="entry name" value="Biotin_lipoyl"/>
    <property type="match status" value="1"/>
</dbReference>
<evidence type="ECO:0000259" key="7">
    <source>
        <dbReference type="PROSITE" id="PS51826"/>
    </source>
</evidence>
<organism evidence="8 9">
    <name type="scientific">Galbitalea soli</name>
    <dbReference type="NCBI Taxonomy" id="1268042"/>
    <lineage>
        <taxon>Bacteria</taxon>
        <taxon>Bacillati</taxon>
        <taxon>Actinomycetota</taxon>
        <taxon>Actinomycetes</taxon>
        <taxon>Micrococcales</taxon>
        <taxon>Microbacteriaceae</taxon>
        <taxon>Galbitalea</taxon>
    </lineage>
</organism>
<dbReference type="Gene3D" id="2.40.50.100">
    <property type="match status" value="1"/>
</dbReference>
<dbReference type="Proteomes" id="UP000479756">
    <property type="component" value="Unassembled WGS sequence"/>
</dbReference>
<dbReference type="InterPro" id="IPR045257">
    <property type="entry name" value="E2/Pdx1"/>
</dbReference>
<dbReference type="Gene3D" id="4.10.320.10">
    <property type="entry name" value="E3-binding domain"/>
    <property type="match status" value="1"/>
</dbReference>
<dbReference type="PANTHER" id="PTHR23151">
    <property type="entry name" value="DIHYDROLIPOAMIDE ACETYL/SUCCINYL-TRANSFERASE-RELATED"/>
    <property type="match status" value="1"/>
</dbReference>
<dbReference type="InterPro" id="IPR023213">
    <property type="entry name" value="CAT-like_dom_sf"/>
</dbReference>
<proteinExistence type="inferred from homology"/>
<dbReference type="PROSITE" id="PS51826">
    <property type="entry name" value="PSBD"/>
    <property type="match status" value="1"/>
</dbReference>
<dbReference type="RefSeq" id="WP_163473900.1">
    <property type="nucleotide sequence ID" value="NZ_JAAGWZ010000003.1"/>
</dbReference>
<dbReference type="EMBL" id="JAAGWZ010000003">
    <property type="protein sequence ID" value="NEM91836.1"/>
    <property type="molecule type" value="Genomic_DNA"/>
</dbReference>
<evidence type="ECO:0000313" key="8">
    <source>
        <dbReference type="EMBL" id="NEM91836.1"/>
    </source>
</evidence>
<dbReference type="InterPro" id="IPR011053">
    <property type="entry name" value="Single_hybrid_motif"/>
</dbReference>
<name>A0A7C9TR06_9MICO</name>
<protein>
    <recommendedName>
        <fullName evidence="4">Dihydrolipoamide acetyltransferase component of pyruvate dehydrogenase complex</fullName>
        <ecNumber evidence="4">2.3.1.-</ecNumber>
    </recommendedName>
</protein>
<dbReference type="PROSITE" id="PS50968">
    <property type="entry name" value="BIOTINYL_LIPOYL"/>
    <property type="match status" value="1"/>
</dbReference>
<keyword evidence="4" id="KW-0012">Acyltransferase</keyword>
<feature type="domain" description="Lipoyl-binding" evidence="6">
    <location>
        <begin position="2"/>
        <end position="77"/>
    </location>
</feature>
<dbReference type="GO" id="GO:0016746">
    <property type="term" value="F:acyltransferase activity"/>
    <property type="evidence" value="ECO:0007669"/>
    <property type="project" value="UniProtKB-KW"/>
</dbReference>
<dbReference type="InterPro" id="IPR004167">
    <property type="entry name" value="PSBD"/>
</dbReference>
<keyword evidence="3 4" id="KW-0450">Lipoyl</keyword>
<dbReference type="InterPro" id="IPR001078">
    <property type="entry name" value="2-oxoacid_DH_actylTfrase"/>
</dbReference>
<dbReference type="InterPro" id="IPR036625">
    <property type="entry name" value="E3-bd_dom_sf"/>
</dbReference>
<evidence type="ECO:0000256" key="2">
    <source>
        <dbReference type="ARBA" id="ARBA00007317"/>
    </source>
</evidence>
<dbReference type="EC" id="2.3.1.-" evidence="4"/>
<dbReference type="SUPFAM" id="SSF52777">
    <property type="entry name" value="CoA-dependent acyltransferases"/>
    <property type="match status" value="1"/>
</dbReference>